<dbReference type="GO" id="GO:0042956">
    <property type="term" value="P:maltodextrin transmembrane transport"/>
    <property type="evidence" value="ECO:0007669"/>
    <property type="project" value="TreeGrafter"/>
</dbReference>
<dbReference type="EMBL" id="CP000505">
    <property type="protein sequence ID" value="ABL78850.1"/>
    <property type="molecule type" value="Genomic_DNA"/>
</dbReference>
<dbReference type="GO" id="GO:0015768">
    <property type="term" value="P:maltose transport"/>
    <property type="evidence" value="ECO:0007669"/>
    <property type="project" value="TreeGrafter"/>
</dbReference>
<name>A1S070_THEPD</name>
<proteinExistence type="inferred from homology"/>
<dbReference type="InterPro" id="IPR006061">
    <property type="entry name" value="SBP_1_CS"/>
</dbReference>
<keyword evidence="3" id="KW-0762">Sugar transport</keyword>
<keyword evidence="6" id="KW-0812">Transmembrane</keyword>
<evidence type="ECO:0000313" key="7">
    <source>
        <dbReference type="EMBL" id="ABL78850.1"/>
    </source>
</evidence>
<evidence type="ECO:0000313" key="8">
    <source>
        <dbReference type="Proteomes" id="UP000000641"/>
    </source>
</evidence>
<dbReference type="PANTHER" id="PTHR30061:SF50">
    <property type="entry name" value="MALTOSE_MALTODEXTRIN-BINDING PERIPLASMIC PROTEIN"/>
    <property type="match status" value="1"/>
</dbReference>
<keyword evidence="4" id="KW-0732">Signal</keyword>
<dbReference type="PRINTS" id="PR00181">
    <property type="entry name" value="MALTOSEBP"/>
</dbReference>
<dbReference type="InterPro" id="IPR006060">
    <property type="entry name" value="Maltose/Cyclodextrin-bd"/>
</dbReference>
<evidence type="ECO:0000256" key="3">
    <source>
        <dbReference type="ARBA" id="ARBA00022597"/>
    </source>
</evidence>
<keyword evidence="2" id="KW-0813">Transport</keyword>
<dbReference type="PANTHER" id="PTHR30061">
    <property type="entry name" value="MALTOSE-BINDING PERIPLASMIC PROTEIN"/>
    <property type="match status" value="1"/>
</dbReference>
<dbReference type="Proteomes" id="UP000000641">
    <property type="component" value="Chromosome"/>
</dbReference>
<dbReference type="HOGENOM" id="CLU_031285_17_1_2"/>
<dbReference type="KEGG" id="tpe:Tpen_1453"/>
<dbReference type="InterPro" id="IPR006059">
    <property type="entry name" value="SBP"/>
</dbReference>
<evidence type="ECO:0000256" key="2">
    <source>
        <dbReference type="ARBA" id="ARBA00022448"/>
    </source>
</evidence>
<keyword evidence="6" id="KW-0472">Membrane</keyword>
<evidence type="ECO:0000256" key="1">
    <source>
        <dbReference type="ARBA" id="ARBA00008520"/>
    </source>
</evidence>
<dbReference type="GO" id="GO:0015144">
    <property type="term" value="F:carbohydrate transmembrane transporter activity"/>
    <property type="evidence" value="ECO:0007669"/>
    <property type="project" value="InterPro"/>
</dbReference>
<gene>
    <name evidence="7" type="ordered locus">Tpen_1453</name>
</gene>
<dbReference type="eggNOG" id="arCOG00154">
    <property type="taxonomic scope" value="Archaea"/>
</dbReference>
<dbReference type="GO" id="GO:0055052">
    <property type="term" value="C:ATP-binding cassette (ABC) transporter complex, substrate-binding subunit-containing"/>
    <property type="evidence" value="ECO:0007669"/>
    <property type="project" value="TreeGrafter"/>
</dbReference>
<evidence type="ECO:0000256" key="4">
    <source>
        <dbReference type="ARBA" id="ARBA00022729"/>
    </source>
</evidence>
<evidence type="ECO:0000256" key="5">
    <source>
        <dbReference type="ARBA" id="ARBA00030303"/>
    </source>
</evidence>
<organism evidence="7 8">
    <name type="scientific">Thermofilum pendens (strain DSM 2475 / Hrk 5)</name>
    <dbReference type="NCBI Taxonomy" id="368408"/>
    <lineage>
        <taxon>Archaea</taxon>
        <taxon>Thermoproteota</taxon>
        <taxon>Thermoprotei</taxon>
        <taxon>Thermofilales</taxon>
        <taxon>Thermofilaceae</taxon>
        <taxon>Thermofilum</taxon>
    </lineage>
</organism>
<dbReference type="RefSeq" id="WP_011753115.1">
    <property type="nucleotide sequence ID" value="NC_008698.1"/>
</dbReference>
<dbReference type="SUPFAM" id="SSF53850">
    <property type="entry name" value="Periplasmic binding protein-like II"/>
    <property type="match status" value="1"/>
</dbReference>
<dbReference type="Pfam" id="PF13416">
    <property type="entry name" value="SBP_bac_8"/>
    <property type="match status" value="1"/>
</dbReference>
<sequence>MTEKQQKQASKKTLTIVAAVVLVLVVLGVAAMLLTQKPSAPKRNVTIVIWHAMGPEEVKTLEDVIADFHVQHPEITVKLEQKADLETSLKTAIPAGQGPDLFIWAHDWIGKFAEAGLLEPIDEYVTPSVLNKFSPIGQNAIEYRGHYYAMPLAAETVALIYNKALVPNPPKTFDEMKSIMAKFTNPDKGTYGLATPIDPYFLSGWVHAFGGYYFDDKTKQPGLDKPETIKGFKFFFEQVYPYVAKTRDYNAQVSLFLEGKAPMMINGPWSIGDVKKAGINFGVAPLPPIDSSSVPHPYGGVKLVYVAKGVKDKAAVWTFLEWLTTNPNVIKQFAIRNGYIPVLKEVLNDPEIQNNPVIYGFGQAVQNAIPMPKSPEMAAVWGPVDTAITNIMGGKQSIEAALTAAQQEVLSALKK</sequence>
<comment type="similarity">
    <text evidence="1">Belongs to the bacterial solute-binding protein 1 family.</text>
</comment>
<accession>A1S070</accession>
<reference evidence="8" key="1">
    <citation type="journal article" date="2008" name="J. Bacteriol.">
        <title>Genome sequence of Thermofilum pendens reveals an exceptional loss of biosynthetic pathways without genome reduction.</title>
        <authorList>
            <person name="Anderson I."/>
            <person name="Rodriguez J."/>
            <person name="Susanti D."/>
            <person name="Porat I."/>
            <person name="Reich C."/>
            <person name="Ulrich L.E."/>
            <person name="Elkins J.G."/>
            <person name="Mavromatis K."/>
            <person name="Lykidis A."/>
            <person name="Kim E."/>
            <person name="Thompson L.S."/>
            <person name="Nolan M."/>
            <person name="Land M."/>
            <person name="Copeland A."/>
            <person name="Lapidus A."/>
            <person name="Lucas S."/>
            <person name="Detter C."/>
            <person name="Zhulin I.B."/>
            <person name="Olsen G.J."/>
            <person name="Whitman W."/>
            <person name="Mukhopadhyay B."/>
            <person name="Bristow J."/>
            <person name="Kyrpides N."/>
        </authorList>
    </citation>
    <scope>NUCLEOTIDE SEQUENCE [LARGE SCALE GENOMIC DNA]</scope>
    <source>
        <strain evidence="8">DSM 2475 / Hrk 5</strain>
    </source>
</reference>
<feature type="transmembrane region" description="Helical" evidence="6">
    <location>
        <begin position="12"/>
        <end position="34"/>
    </location>
</feature>
<dbReference type="EnsemblBacteria" id="ABL78850">
    <property type="protein sequence ID" value="ABL78850"/>
    <property type="gene ID" value="Tpen_1453"/>
</dbReference>
<keyword evidence="6" id="KW-1133">Transmembrane helix</keyword>
<dbReference type="PROSITE" id="PS01037">
    <property type="entry name" value="SBP_BACTERIAL_1"/>
    <property type="match status" value="1"/>
</dbReference>
<dbReference type="STRING" id="368408.Tpen_1453"/>
<dbReference type="GeneID" id="4600579"/>
<dbReference type="OrthoDB" id="42146at2157"/>
<protein>
    <recommendedName>
        <fullName evidence="5">Maltodextrin-binding protein</fullName>
    </recommendedName>
</protein>
<evidence type="ECO:0000256" key="6">
    <source>
        <dbReference type="SAM" id="Phobius"/>
    </source>
</evidence>
<dbReference type="CDD" id="cd13657">
    <property type="entry name" value="PBP2_Maltodextrin"/>
    <property type="match status" value="1"/>
</dbReference>
<dbReference type="GO" id="GO:1901982">
    <property type="term" value="F:maltose binding"/>
    <property type="evidence" value="ECO:0007669"/>
    <property type="project" value="TreeGrafter"/>
</dbReference>
<keyword evidence="8" id="KW-1185">Reference proteome</keyword>
<dbReference type="Gene3D" id="3.40.190.10">
    <property type="entry name" value="Periplasmic binding protein-like II"/>
    <property type="match status" value="2"/>
</dbReference>
<dbReference type="AlphaFoldDB" id="A1S070"/>